<sequence length="99" mass="11706">MRNQLSKQKRKSEVQETSRTMLIVCEGEKTEPNYFKGFLRDLENSKIKVKIIGEGYNTVSLVKRTMEIRGNEANYCRVWVVFDRDSFKTQQFKNATLYD</sequence>
<organism evidence="1 2">
    <name type="scientific">Candidatus Magnetobacterium bavaricum</name>
    <dbReference type="NCBI Taxonomy" id="29290"/>
    <lineage>
        <taxon>Bacteria</taxon>
        <taxon>Pseudomonadati</taxon>
        <taxon>Nitrospirota</taxon>
        <taxon>Thermodesulfovibrionia</taxon>
        <taxon>Thermodesulfovibrionales</taxon>
        <taxon>Candidatus Magnetobacteriaceae</taxon>
        <taxon>Candidatus Magnetobacterium</taxon>
    </lineage>
</organism>
<protein>
    <recommendedName>
        <fullName evidence="3">RloB domain-containing protein</fullName>
    </recommendedName>
</protein>
<dbReference type="PATRIC" id="fig|29290.4.peg.5193"/>
<dbReference type="InterPro" id="IPR025591">
    <property type="entry name" value="RloB"/>
</dbReference>
<dbReference type="Proteomes" id="UP000033423">
    <property type="component" value="Unassembled WGS sequence"/>
</dbReference>
<evidence type="ECO:0000313" key="2">
    <source>
        <dbReference type="Proteomes" id="UP000033423"/>
    </source>
</evidence>
<evidence type="ECO:0008006" key="3">
    <source>
        <dbReference type="Google" id="ProtNLM"/>
    </source>
</evidence>
<keyword evidence="2" id="KW-1185">Reference proteome</keyword>
<dbReference type="Pfam" id="PF13707">
    <property type="entry name" value="RloB"/>
    <property type="match status" value="1"/>
</dbReference>
<dbReference type="EMBL" id="LACI01001691">
    <property type="protein sequence ID" value="KJU83898.1"/>
    <property type="molecule type" value="Genomic_DNA"/>
</dbReference>
<dbReference type="AlphaFoldDB" id="A0A0F3GT99"/>
<reference evidence="1 2" key="1">
    <citation type="submission" date="2015-02" db="EMBL/GenBank/DDBJ databases">
        <title>Single-cell genomics of uncultivated deep-branching MTB reveals a conserved set of magnetosome genes.</title>
        <authorList>
            <person name="Kolinko S."/>
            <person name="Richter M."/>
            <person name="Glockner F.O."/>
            <person name="Brachmann A."/>
            <person name="Schuler D."/>
        </authorList>
    </citation>
    <scope>NUCLEOTIDE SEQUENCE [LARGE SCALE GENOMIC DNA]</scope>
    <source>
        <strain evidence="1">TM-1</strain>
    </source>
</reference>
<accession>A0A0F3GT99</accession>
<comment type="caution">
    <text evidence="1">The sequence shown here is derived from an EMBL/GenBank/DDBJ whole genome shotgun (WGS) entry which is preliminary data.</text>
</comment>
<name>A0A0F3GT99_9BACT</name>
<evidence type="ECO:0000313" key="1">
    <source>
        <dbReference type="EMBL" id="KJU83898.1"/>
    </source>
</evidence>
<gene>
    <name evidence="1" type="ORF">MBAV_003909</name>
</gene>
<proteinExistence type="predicted"/>